<dbReference type="PATRIC" id="fig|525365.8.peg.2145"/>
<dbReference type="GO" id="GO:0032259">
    <property type="term" value="P:methylation"/>
    <property type="evidence" value="ECO:0007669"/>
    <property type="project" value="UniProtKB-KW"/>
</dbReference>
<evidence type="ECO:0000256" key="1">
    <source>
        <dbReference type="ARBA" id="ARBA00022603"/>
    </source>
</evidence>
<dbReference type="EMBL" id="ACGU01000049">
    <property type="protein sequence ID" value="EEJ72069.1"/>
    <property type="molecule type" value="Genomic_DNA"/>
</dbReference>
<dbReference type="HOGENOM" id="CLU_004914_3_2_9"/>
<gene>
    <name evidence="8" type="primary">mmuM2</name>
    <name evidence="8" type="ORF">HMPREF0548_1073</name>
</gene>
<dbReference type="Gene3D" id="3.20.20.330">
    <property type="entry name" value="Homocysteine-binding-like domain"/>
    <property type="match status" value="1"/>
</dbReference>
<dbReference type="InterPro" id="IPR036589">
    <property type="entry name" value="HCY_dom_sf"/>
</dbReference>
<dbReference type="SUPFAM" id="SSF82282">
    <property type="entry name" value="Homocysteine S-methyltransferase"/>
    <property type="match status" value="1"/>
</dbReference>
<comment type="caution">
    <text evidence="8">The sequence shown here is derived from an EMBL/GenBank/DDBJ whole genome shotgun (WGS) entry which is preliminary data.</text>
</comment>
<keyword evidence="2 6" id="KW-0808">Transferase</keyword>
<dbReference type="GO" id="GO:0009086">
    <property type="term" value="P:methionine biosynthetic process"/>
    <property type="evidence" value="ECO:0007669"/>
    <property type="project" value="InterPro"/>
</dbReference>
<dbReference type="InterPro" id="IPR003726">
    <property type="entry name" value="HCY_dom"/>
</dbReference>
<dbReference type="InterPro" id="IPR017226">
    <property type="entry name" value="BHMT-like"/>
</dbReference>
<dbReference type="PIRSF" id="PIRSF037505">
    <property type="entry name" value="Betaine_HMT"/>
    <property type="match status" value="1"/>
</dbReference>
<dbReference type="GO" id="GO:0033528">
    <property type="term" value="P:S-methylmethionine cycle"/>
    <property type="evidence" value="ECO:0007669"/>
    <property type="project" value="TreeGrafter"/>
</dbReference>
<keyword evidence="3 5" id="KW-0479">Metal-binding</keyword>
<dbReference type="Pfam" id="PF02574">
    <property type="entry name" value="S-methyl_trans"/>
    <property type="match status" value="1"/>
</dbReference>
<sequence length="322" mass="36476">MSAFLFLLKNEKEVGRMSLIDDAKSGIVLDGAMSDELEKQGVETDNKLWTATALVDQLNKVYNAHQDYFRAGAELVITDTYQANVQAFEEAGYSEKEAEKFIKNAVKIAKKARDDYQKETGKHNYVAGTIGSYGAFLADGNEYRGEYNLSEKEYLDFHLPRLKLVLEEKPDLIALETQPKITEPVAVLNWLQKNHSNIPVYVSFTLKDTKHISDGTSIEQATQEVSKYKQVFAIGINCVSPKLVDQALKEFAKYTAKPLVVYPNLGATYDPKIKKWRSFKEKFDFAELTQKWYEDGARLIGGCCTTGPKEIKEIRQSIDKLR</sequence>
<accession>C2EN27</accession>
<dbReference type="AlphaFoldDB" id="C2EN27"/>
<dbReference type="PANTHER" id="PTHR46015">
    <property type="entry name" value="ZGC:172121"/>
    <property type="match status" value="1"/>
</dbReference>
<dbReference type="eggNOG" id="COG2040">
    <property type="taxonomic scope" value="Bacteria"/>
</dbReference>
<feature type="domain" description="Hcy-binding" evidence="7">
    <location>
        <begin position="15"/>
        <end position="318"/>
    </location>
</feature>
<comment type="cofactor">
    <cofactor evidence="5">
        <name>Zn(2+)</name>
        <dbReference type="ChEBI" id="CHEBI:29105"/>
    </cofactor>
    <text evidence="5">Binds 1 zinc ion per subunit.</text>
</comment>
<keyword evidence="4 5" id="KW-0862">Zinc</keyword>
<keyword evidence="9" id="KW-1185">Reference proteome</keyword>
<evidence type="ECO:0000259" key="7">
    <source>
        <dbReference type="PROSITE" id="PS50970"/>
    </source>
</evidence>
<feature type="binding site" evidence="5 6">
    <location>
        <position position="303"/>
    </location>
    <ligand>
        <name>Zn(2+)</name>
        <dbReference type="ChEBI" id="CHEBI:29105"/>
    </ligand>
</feature>
<protein>
    <submittedName>
        <fullName evidence="8">Homocysteine S-methyltransferase</fullName>
        <ecNumber evidence="8">2.1.1.10</ecNumber>
    </submittedName>
</protein>
<organism evidence="8 9">
    <name type="scientific">Lactobacillus ultunensis DSM 16047</name>
    <dbReference type="NCBI Taxonomy" id="525365"/>
    <lineage>
        <taxon>Bacteria</taxon>
        <taxon>Bacillati</taxon>
        <taxon>Bacillota</taxon>
        <taxon>Bacilli</taxon>
        <taxon>Lactobacillales</taxon>
        <taxon>Lactobacillaceae</taxon>
        <taxon>Lactobacillus</taxon>
    </lineage>
</organism>
<dbReference type="InterPro" id="IPR051486">
    <property type="entry name" value="Hcy_S-methyltransferase"/>
</dbReference>
<proteinExistence type="predicted"/>
<evidence type="ECO:0000256" key="5">
    <source>
        <dbReference type="PIRSR" id="PIRSR037505-2"/>
    </source>
</evidence>
<dbReference type="NCBIfam" id="NF007020">
    <property type="entry name" value="PRK09485.1"/>
    <property type="match status" value="1"/>
</dbReference>
<evidence type="ECO:0000256" key="3">
    <source>
        <dbReference type="ARBA" id="ARBA00022723"/>
    </source>
</evidence>
<evidence type="ECO:0000256" key="2">
    <source>
        <dbReference type="ARBA" id="ARBA00022679"/>
    </source>
</evidence>
<dbReference type="GO" id="GO:0008898">
    <property type="term" value="F:S-adenosylmethionine-homocysteine S-methyltransferase activity"/>
    <property type="evidence" value="ECO:0007669"/>
    <property type="project" value="TreeGrafter"/>
</dbReference>
<keyword evidence="1 6" id="KW-0489">Methyltransferase</keyword>
<dbReference type="STRING" id="525365.HMPREF0548_1073"/>
<evidence type="ECO:0000256" key="6">
    <source>
        <dbReference type="PROSITE-ProRule" id="PRU00333"/>
    </source>
</evidence>
<dbReference type="GO" id="GO:0008270">
    <property type="term" value="F:zinc ion binding"/>
    <property type="evidence" value="ECO:0007669"/>
    <property type="project" value="InterPro"/>
</dbReference>
<name>C2EN27_9LACO</name>
<dbReference type="PROSITE" id="PS50970">
    <property type="entry name" value="HCY"/>
    <property type="match status" value="1"/>
</dbReference>
<evidence type="ECO:0000313" key="8">
    <source>
        <dbReference type="EMBL" id="EEJ72069.1"/>
    </source>
</evidence>
<feature type="binding site" evidence="5 6">
    <location>
        <position position="304"/>
    </location>
    <ligand>
        <name>Zn(2+)</name>
        <dbReference type="ChEBI" id="CHEBI:29105"/>
    </ligand>
</feature>
<reference evidence="8 9" key="1">
    <citation type="submission" date="2009-01" db="EMBL/GenBank/DDBJ databases">
        <authorList>
            <person name="Qin X."/>
            <person name="Bachman B."/>
            <person name="Battles P."/>
            <person name="Bell A."/>
            <person name="Bess C."/>
            <person name="Bickham C."/>
            <person name="Chaboub L."/>
            <person name="Chen D."/>
            <person name="Coyle M."/>
            <person name="Deiros D.R."/>
            <person name="Dinh H."/>
            <person name="Forbes L."/>
            <person name="Fowler G."/>
            <person name="Francisco L."/>
            <person name="Fu Q."/>
            <person name="Gubbala S."/>
            <person name="Hale W."/>
            <person name="Han Y."/>
            <person name="Hemphill L."/>
            <person name="Highlander S.K."/>
            <person name="Hirani K."/>
            <person name="Hogues M."/>
            <person name="Jackson L."/>
            <person name="Jakkamsetti A."/>
            <person name="Javaid M."/>
            <person name="Jiang H."/>
            <person name="Korchina V."/>
            <person name="Kovar C."/>
            <person name="Lara F."/>
            <person name="Lee S."/>
            <person name="Mata R."/>
            <person name="Mathew T."/>
            <person name="Moen C."/>
            <person name="Morales K."/>
            <person name="Munidasa M."/>
            <person name="Nazareth L."/>
            <person name="Ngo R."/>
            <person name="Nguyen L."/>
            <person name="Okwuonu G."/>
            <person name="Ongeri F."/>
            <person name="Patil S."/>
            <person name="Petrosino J."/>
            <person name="Pham C."/>
            <person name="Pham P."/>
            <person name="Pu L.-L."/>
            <person name="Puazo M."/>
            <person name="Raj R."/>
            <person name="Reid J."/>
            <person name="Rouhana J."/>
            <person name="Saada N."/>
            <person name="Shang Y."/>
            <person name="Simmons D."/>
            <person name="Thornton R."/>
            <person name="Warren J."/>
            <person name="Weissenberger G."/>
            <person name="Zhang J."/>
            <person name="Zhang L."/>
            <person name="Zhou C."/>
            <person name="Zhu D."/>
            <person name="Muzny D."/>
            <person name="Worley K."/>
            <person name="Gibbs R."/>
        </authorList>
    </citation>
    <scope>NUCLEOTIDE SEQUENCE [LARGE SCALE GENOMIC DNA]</scope>
    <source>
        <strain evidence="8 9">DSM 16047</strain>
    </source>
</reference>
<evidence type="ECO:0000313" key="9">
    <source>
        <dbReference type="Proteomes" id="UP000005583"/>
    </source>
</evidence>
<dbReference type="Proteomes" id="UP000005583">
    <property type="component" value="Unassembled WGS sequence"/>
</dbReference>
<feature type="binding site" evidence="5 6">
    <location>
        <position position="238"/>
    </location>
    <ligand>
        <name>Zn(2+)</name>
        <dbReference type="ChEBI" id="CHEBI:29105"/>
    </ligand>
</feature>
<evidence type="ECO:0000256" key="4">
    <source>
        <dbReference type="ARBA" id="ARBA00022833"/>
    </source>
</evidence>
<dbReference type="PANTHER" id="PTHR46015:SF1">
    <property type="entry name" value="HOMOCYSTEINE S-METHYLTRANSFERASE-LIKE ISOFORM 1"/>
    <property type="match status" value="1"/>
</dbReference>
<dbReference type="EC" id="2.1.1.10" evidence="8"/>